<dbReference type="AlphaFoldDB" id="A0A4D4MDE4"/>
<evidence type="ECO:0000313" key="2">
    <source>
        <dbReference type="EMBL" id="GDY69826.1"/>
    </source>
</evidence>
<evidence type="ECO:0000313" key="3">
    <source>
        <dbReference type="EMBL" id="GDY80093.1"/>
    </source>
</evidence>
<feature type="region of interest" description="Disordered" evidence="1">
    <location>
        <begin position="1"/>
        <end position="22"/>
    </location>
</feature>
<dbReference type="Proteomes" id="UP000299211">
    <property type="component" value="Unassembled WGS sequence"/>
</dbReference>
<dbReference type="EMBL" id="BJHX01000003">
    <property type="protein sequence ID" value="GDY69826.1"/>
    <property type="molecule type" value="Genomic_DNA"/>
</dbReference>
<reference evidence="2 5" key="2">
    <citation type="submission" date="2019-04" db="EMBL/GenBank/DDBJ databases">
        <title>Draft genome sequences of Streptomyces avermitilis NBRC 14893.</title>
        <authorList>
            <person name="Komaki H."/>
            <person name="Tamura T."/>
            <person name="Hosoyama A."/>
        </authorList>
    </citation>
    <scope>NUCLEOTIDE SEQUENCE [LARGE SCALE GENOMIC DNA]</scope>
    <source>
        <strain evidence="2 5">NBRC 14893</strain>
    </source>
</reference>
<accession>A0A4D4MDE4</accession>
<evidence type="ECO:0000256" key="1">
    <source>
        <dbReference type="SAM" id="MobiDB-lite"/>
    </source>
</evidence>
<name>A0A4D4MDE4_STRAX</name>
<organism evidence="2 5">
    <name type="scientific">Streptomyces avermitilis</name>
    <dbReference type="NCBI Taxonomy" id="33903"/>
    <lineage>
        <taxon>Bacteria</taxon>
        <taxon>Bacillati</taxon>
        <taxon>Actinomycetota</taxon>
        <taxon>Actinomycetes</taxon>
        <taxon>Kitasatosporales</taxon>
        <taxon>Streptomycetaceae</taxon>
        <taxon>Streptomyces</taxon>
    </lineage>
</organism>
<proteinExistence type="predicted"/>
<comment type="caution">
    <text evidence="2">The sequence shown here is derived from an EMBL/GenBank/DDBJ whole genome shotgun (WGS) entry which is preliminary data.</text>
</comment>
<evidence type="ECO:0000313" key="5">
    <source>
        <dbReference type="Proteomes" id="UP000302139"/>
    </source>
</evidence>
<evidence type="ECO:0000313" key="4">
    <source>
        <dbReference type="Proteomes" id="UP000299211"/>
    </source>
</evidence>
<dbReference type="Proteomes" id="UP000302139">
    <property type="component" value="Unassembled WGS sequence"/>
</dbReference>
<reference evidence="3 4" key="1">
    <citation type="submission" date="2019-04" db="EMBL/GenBank/DDBJ databases">
        <title>Draft genome sequences of Streptomyces avermitilis ATCC 31267.</title>
        <authorList>
            <person name="Komaki H."/>
            <person name="Tamura T."/>
            <person name="Hosoyama A."/>
        </authorList>
    </citation>
    <scope>NUCLEOTIDE SEQUENCE [LARGE SCALE GENOMIC DNA]</scope>
    <source>
        <strain evidence="3 4">ATCC 31267</strain>
    </source>
</reference>
<dbReference type="EMBL" id="BJHY01000002">
    <property type="protein sequence ID" value="GDY80093.1"/>
    <property type="molecule type" value="Genomic_DNA"/>
</dbReference>
<gene>
    <name evidence="2" type="ORF">SAV14893_092190</name>
    <name evidence="3" type="ORF">SAV31267_095780</name>
</gene>
<sequence>MQLQVRDDRDRGNDPELAGSTTREMRAQVIWGPTRFRPRIDGADDLGRAVSPVFVEPGDMALFSTDPSVRPDCYEDAEGEQRWRQQYRGARIRLWATCTAEGHKPWRLSFEVPPGGHWARTGPVAQA</sequence>
<feature type="compositionally biased region" description="Basic and acidic residues" evidence="1">
    <location>
        <begin position="1"/>
        <end position="14"/>
    </location>
</feature>
<protein>
    <submittedName>
        <fullName evidence="2">Uncharacterized protein</fullName>
    </submittedName>
</protein>